<dbReference type="PANTHER" id="PTHR33741">
    <property type="entry name" value="TRANSMEMBRANE PROTEIN DDB_G0269096-RELATED"/>
    <property type="match status" value="1"/>
</dbReference>
<organism evidence="3 4">
    <name type="scientific">Brasilonema bromeliae SPC951</name>
    <dbReference type="NCBI Taxonomy" id="385972"/>
    <lineage>
        <taxon>Bacteria</taxon>
        <taxon>Bacillati</taxon>
        <taxon>Cyanobacteriota</taxon>
        <taxon>Cyanophyceae</taxon>
        <taxon>Nostocales</taxon>
        <taxon>Scytonemataceae</taxon>
        <taxon>Brasilonema</taxon>
        <taxon>Bromeliae group (in: Brasilonema)</taxon>
    </lineage>
</organism>
<feature type="transmembrane region" description="Helical" evidence="1">
    <location>
        <begin position="151"/>
        <end position="173"/>
    </location>
</feature>
<feature type="transmembrane region" description="Helical" evidence="1">
    <location>
        <begin position="64"/>
        <end position="81"/>
    </location>
</feature>
<accession>A0ABX1PD72</accession>
<reference evidence="3 4" key="1">
    <citation type="submission" date="2018-06" db="EMBL/GenBank/DDBJ databases">
        <title>Comparative genomics of Brasilonema spp. strains.</title>
        <authorList>
            <person name="Alvarenga D.O."/>
            <person name="Fiore M.F."/>
            <person name="Varani A.M."/>
        </authorList>
    </citation>
    <scope>NUCLEOTIDE SEQUENCE [LARGE SCALE GENOMIC DNA]</scope>
    <source>
        <strain evidence="3 4">SPC951</strain>
    </source>
</reference>
<keyword evidence="1" id="KW-1133">Transmembrane helix</keyword>
<sequence length="200" mass="21787">MVKQLNSYAGSTRKAVSRINFFQKLKGDNTKLPPKHSARAIILAWLGGFLAISAVALLSNTFSVTLVLGSFGASCVLVFGFPDVPFSQPRNVLGGHFLSSFIGLVCLTLFGATWWSVAIAVGTAISVMMLTRTTHPPAGSNPVIIYLSKPAWSFLLFPTLFGAIVLIVVALLYNNFVRESRYRSEKSKQSYPKIVNARQT</sequence>
<evidence type="ECO:0000313" key="3">
    <source>
        <dbReference type="EMBL" id="NMG22425.1"/>
    </source>
</evidence>
<comment type="caution">
    <text evidence="3">The sequence shown here is derived from an EMBL/GenBank/DDBJ whole genome shotgun (WGS) entry which is preliminary data.</text>
</comment>
<dbReference type="Proteomes" id="UP000718564">
    <property type="component" value="Unassembled WGS sequence"/>
</dbReference>
<feature type="non-terminal residue" evidence="3">
    <location>
        <position position="200"/>
    </location>
</feature>
<dbReference type="Pfam" id="PF04982">
    <property type="entry name" value="TM_HPP"/>
    <property type="match status" value="1"/>
</dbReference>
<dbReference type="InterPro" id="IPR007065">
    <property type="entry name" value="HPP"/>
</dbReference>
<evidence type="ECO:0000313" key="4">
    <source>
        <dbReference type="Proteomes" id="UP000718564"/>
    </source>
</evidence>
<protein>
    <submittedName>
        <fullName evidence="3">HPP family protein</fullName>
    </submittedName>
</protein>
<dbReference type="RefSeq" id="WP_169157622.1">
    <property type="nucleotide sequence ID" value="NZ_CAWPJE010000259.1"/>
</dbReference>
<keyword evidence="4" id="KW-1185">Reference proteome</keyword>
<evidence type="ECO:0000259" key="2">
    <source>
        <dbReference type="Pfam" id="PF04982"/>
    </source>
</evidence>
<evidence type="ECO:0000256" key="1">
    <source>
        <dbReference type="SAM" id="Phobius"/>
    </source>
</evidence>
<dbReference type="InterPro" id="IPR058581">
    <property type="entry name" value="TM_HPP"/>
</dbReference>
<dbReference type="PANTHER" id="PTHR33741:SF5">
    <property type="entry name" value="TRANSMEMBRANE PROTEIN DDB_G0269096-RELATED"/>
    <property type="match status" value="1"/>
</dbReference>
<keyword evidence="1" id="KW-0472">Membrane</keyword>
<gene>
    <name evidence="3" type="ORF">DP116_24440</name>
</gene>
<dbReference type="EMBL" id="QMEB01000258">
    <property type="protein sequence ID" value="NMG22425.1"/>
    <property type="molecule type" value="Genomic_DNA"/>
</dbReference>
<feature type="transmembrane region" description="Helical" evidence="1">
    <location>
        <begin position="101"/>
        <end position="131"/>
    </location>
</feature>
<keyword evidence="1" id="KW-0812">Transmembrane</keyword>
<proteinExistence type="predicted"/>
<feature type="domain" description="HPP transmembrane region" evidence="2">
    <location>
        <begin position="34"/>
        <end position="182"/>
    </location>
</feature>
<name>A0ABX1PD72_9CYAN</name>
<feature type="transmembrane region" description="Helical" evidence="1">
    <location>
        <begin position="40"/>
        <end position="58"/>
    </location>
</feature>